<dbReference type="InterPro" id="IPR006076">
    <property type="entry name" value="FAD-dep_OxRdtase"/>
</dbReference>
<dbReference type="InterPro" id="IPR036188">
    <property type="entry name" value="FAD/NAD-bd_sf"/>
</dbReference>
<evidence type="ECO:0000256" key="3">
    <source>
        <dbReference type="ARBA" id="ARBA00022630"/>
    </source>
</evidence>
<evidence type="ECO:0000256" key="4">
    <source>
        <dbReference type="ARBA" id="ARBA00023002"/>
    </source>
</evidence>
<dbReference type="EMBL" id="FNQM01000024">
    <property type="protein sequence ID" value="SEA97823.1"/>
    <property type="molecule type" value="Genomic_DNA"/>
</dbReference>
<protein>
    <submittedName>
        <fullName evidence="6">FAD dependent oxidoreductase TIGR03364</fullName>
    </submittedName>
</protein>
<proteinExistence type="inferred from homology"/>
<organism evidence="6 7">
    <name type="scientific">Rubrimonas cliftonensis</name>
    <dbReference type="NCBI Taxonomy" id="89524"/>
    <lineage>
        <taxon>Bacteria</taxon>
        <taxon>Pseudomonadati</taxon>
        <taxon>Pseudomonadota</taxon>
        <taxon>Alphaproteobacteria</taxon>
        <taxon>Rhodobacterales</taxon>
        <taxon>Paracoccaceae</taxon>
        <taxon>Rubrimonas</taxon>
    </lineage>
</organism>
<evidence type="ECO:0000313" key="6">
    <source>
        <dbReference type="EMBL" id="SEA97823.1"/>
    </source>
</evidence>
<dbReference type="GO" id="GO:0005737">
    <property type="term" value="C:cytoplasm"/>
    <property type="evidence" value="ECO:0007669"/>
    <property type="project" value="TreeGrafter"/>
</dbReference>
<dbReference type="PANTHER" id="PTHR13847:SF286">
    <property type="entry name" value="D-AMINO ACID DEHYDROGENASE"/>
    <property type="match status" value="1"/>
</dbReference>
<dbReference type="RefSeq" id="WP_093256101.1">
    <property type="nucleotide sequence ID" value="NZ_FNQM01000024.1"/>
</dbReference>
<dbReference type="PANTHER" id="PTHR13847">
    <property type="entry name" value="SARCOSINE DEHYDROGENASE-RELATED"/>
    <property type="match status" value="1"/>
</dbReference>
<name>A0A1H4FKC9_9RHOB</name>
<reference evidence="6 7" key="1">
    <citation type="submission" date="2016-10" db="EMBL/GenBank/DDBJ databases">
        <authorList>
            <person name="de Groot N.N."/>
        </authorList>
    </citation>
    <scope>NUCLEOTIDE SEQUENCE [LARGE SCALE GENOMIC DNA]</scope>
    <source>
        <strain evidence="6 7">DSM 15345</strain>
    </source>
</reference>
<dbReference type="Pfam" id="PF01266">
    <property type="entry name" value="DAO"/>
    <property type="match status" value="1"/>
</dbReference>
<dbReference type="InterPro" id="IPR017741">
    <property type="entry name" value="FAD-dependent_OxRdtase_HpnW"/>
</dbReference>
<dbReference type="Gene3D" id="3.50.50.60">
    <property type="entry name" value="FAD/NAD(P)-binding domain"/>
    <property type="match status" value="1"/>
</dbReference>
<dbReference type="SUPFAM" id="SSF51905">
    <property type="entry name" value="FAD/NAD(P)-binding domain"/>
    <property type="match status" value="1"/>
</dbReference>
<accession>A0A1H4FKC9</accession>
<evidence type="ECO:0000256" key="2">
    <source>
        <dbReference type="ARBA" id="ARBA00009410"/>
    </source>
</evidence>
<dbReference type="STRING" id="89524.SAMN05444370_12410"/>
<keyword evidence="4" id="KW-0560">Oxidoreductase</keyword>
<gene>
    <name evidence="6" type="ORF">SAMN05444370_12410</name>
</gene>
<dbReference type="GO" id="GO:0016491">
    <property type="term" value="F:oxidoreductase activity"/>
    <property type="evidence" value="ECO:0007669"/>
    <property type="project" value="UniProtKB-KW"/>
</dbReference>
<dbReference type="AlphaFoldDB" id="A0A1H4FKC9"/>
<evidence type="ECO:0000259" key="5">
    <source>
        <dbReference type="Pfam" id="PF01266"/>
    </source>
</evidence>
<dbReference type="Gene3D" id="3.30.9.10">
    <property type="entry name" value="D-Amino Acid Oxidase, subunit A, domain 2"/>
    <property type="match status" value="1"/>
</dbReference>
<keyword evidence="3" id="KW-0285">Flavoprotein</keyword>
<sequence length="385" mass="40582">MTAPGRGPYDLAVVGAGVVGLATAYAGVRRGLRVLVVDRSAEAVGASVRNFGFVTITGQRRGAHWARAKRSRDIWAGIAPQAGIEVLHEGLLVLGRRPEAAAVLDAFAATEMGEGCRFVTCAEARGMAPPLACEDAAAILHSPHELRVESRDAIPRLARWLEDAKGVSFLRRAAAHAVTPPRIETSAGTFDAGAVVVCPGDEFAALFPERIAAAGLRICTLQMLRLAAPGAPAFGAAVMSDLSLVRYEGYSALPEAAALAEVLRREQGPELDAGIHLIAVQSADRSFVVGDSHVYGDAPAPFAREALDDLILAEFDRVLPLPGRRVVERWTGAYASGRDVIFHDRPAADVRLLIVTGGTGASTAFALGEDVLADLFDAQPLKTET</sequence>
<feature type="domain" description="FAD dependent oxidoreductase" evidence="5">
    <location>
        <begin position="10"/>
        <end position="371"/>
    </location>
</feature>
<comment type="similarity">
    <text evidence="2">Belongs to the DadA oxidoreductase family.</text>
</comment>
<evidence type="ECO:0000313" key="7">
    <source>
        <dbReference type="Proteomes" id="UP000198703"/>
    </source>
</evidence>
<keyword evidence="7" id="KW-1185">Reference proteome</keyword>
<comment type="cofactor">
    <cofactor evidence="1">
        <name>FAD</name>
        <dbReference type="ChEBI" id="CHEBI:57692"/>
    </cofactor>
</comment>
<dbReference type="Proteomes" id="UP000198703">
    <property type="component" value="Unassembled WGS sequence"/>
</dbReference>
<dbReference type="OrthoDB" id="9799943at2"/>
<evidence type="ECO:0000256" key="1">
    <source>
        <dbReference type="ARBA" id="ARBA00001974"/>
    </source>
</evidence>
<dbReference type="NCBIfam" id="TIGR03364">
    <property type="entry name" value="HpnW_proposed"/>
    <property type="match status" value="1"/>
</dbReference>